<accession>A0ABP9V8W7</accession>
<comment type="similarity">
    <text evidence="1">Belongs to the SCO1/2 family.</text>
</comment>
<evidence type="ECO:0000256" key="1">
    <source>
        <dbReference type="ARBA" id="ARBA00010996"/>
    </source>
</evidence>
<proteinExistence type="inferred from homology"/>
<dbReference type="InterPro" id="IPR003782">
    <property type="entry name" value="SCO1/SenC"/>
</dbReference>
<dbReference type="Proteomes" id="UP001458946">
    <property type="component" value="Unassembled WGS sequence"/>
</dbReference>
<evidence type="ECO:0000256" key="2">
    <source>
        <dbReference type="SAM" id="MobiDB-lite"/>
    </source>
</evidence>
<keyword evidence="4" id="KW-1185">Reference proteome</keyword>
<dbReference type="PANTHER" id="PTHR12151:SF25">
    <property type="entry name" value="LINALOOL DEHYDRATASE_ISOMERASE DOMAIN-CONTAINING PROTEIN"/>
    <property type="match status" value="1"/>
</dbReference>
<name>A0ABP9V8W7_9DEIO</name>
<dbReference type="Gene3D" id="3.40.30.10">
    <property type="entry name" value="Glutaredoxin"/>
    <property type="match status" value="1"/>
</dbReference>
<dbReference type="Pfam" id="PF02630">
    <property type="entry name" value="SCO1-SenC"/>
    <property type="match status" value="1"/>
</dbReference>
<dbReference type="SUPFAM" id="SSF52833">
    <property type="entry name" value="Thioredoxin-like"/>
    <property type="match status" value="1"/>
</dbReference>
<evidence type="ECO:0008006" key="5">
    <source>
        <dbReference type="Google" id="ProtNLM"/>
    </source>
</evidence>
<organism evidence="3 4">
    <name type="scientific">Deinococcus xinjiangensis</name>
    <dbReference type="NCBI Taxonomy" id="457454"/>
    <lineage>
        <taxon>Bacteria</taxon>
        <taxon>Thermotogati</taxon>
        <taxon>Deinococcota</taxon>
        <taxon>Deinococci</taxon>
        <taxon>Deinococcales</taxon>
        <taxon>Deinococcaceae</taxon>
        <taxon>Deinococcus</taxon>
    </lineage>
</organism>
<feature type="region of interest" description="Disordered" evidence="2">
    <location>
        <begin position="157"/>
        <end position="189"/>
    </location>
</feature>
<reference evidence="3 4" key="1">
    <citation type="submission" date="2024-02" db="EMBL/GenBank/DDBJ databases">
        <title>Deinococcus xinjiangensis NBRC 107630.</title>
        <authorList>
            <person name="Ichikawa N."/>
            <person name="Katano-Makiyama Y."/>
            <person name="Hidaka K."/>
        </authorList>
    </citation>
    <scope>NUCLEOTIDE SEQUENCE [LARGE SCALE GENOMIC DNA]</scope>
    <source>
        <strain evidence="3 4">NBRC 107630</strain>
    </source>
</reference>
<protein>
    <recommendedName>
        <fullName evidence="5">Electron transport protein SCO1/SenC</fullName>
    </recommendedName>
</protein>
<comment type="caution">
    <text evidence="3">The sequence shown here is derived from an EMBL/GenBank/DDBJ whole genome shotgun (WGS) entry which is preliminary data.</text>
</comment>
<dbReference type="InterPro" id="IPR036249">
    <property type="entry name" value="Thioredoxin-like_sf"/>
</dbReference>
<feature type="compositionally biased region" description="Polar residues" evidence="2">
    <location>
        <begin position="157"/>
        <end position="182"/>
    </location>
</feature>
<dbReference type="EMBL" id="BAABRN010000012">
    <property type="protein sequence ID" value="GAA5501704.1"/>
    <property type="molecule type" value="Genomic_DNA"/>
</dbReference>
<evidence type="ECO:0000313" key="4">
    <source>
        <dbReference type="Proteomes" id="UP001458946"/>
    </source>
</evidence>
<sequence>MKWLTGFLLLLAALLGGLLVYRTVAPRPLVGGTALDTPLKVPALPLLDDGGQKTTLAASDGRMRLMFFGYVHCPDVCPVTLASLKNTYAGLKEDQQKRLQVQFITVDPENDTPQLVREYLNKFSPDFTGLTGQSAVIDEAAKVLYVANVKPALTSGGSNHANHSAMTQSSAGQSADTHANSSHADDQVSAAEAGRIHGDEVRIITPAGDFVRVYTNQEAIDGTLQRDLPALIKTYGPQ</sequence>
<gene>
    <name evidence="3" type="ORF">Dxin01_01443</name>
</gene>
<evidence type="ECO:0000313" key="3">
    <source>
        <dbReference type="EMBL" id="GAA5501704.1"/>
    </source>
</evidence>
<dbReference type="PANTHER" id="PTHR12151">
    <property type="entry name" value="ELECTRON TRANSPORT PROTIN SCO1/SENC FAMILY MEMBER"/>
    <property type="match status" value="1"/>
</dbReference>
<dbReference type="CDD" id="cd02968">
    <property type="entry name" value="SCO"/>
    <property type="match status" value="1"/>
</dbReference>
<dbReference type="RefSeq" id="WP_353541670.1">
    <property type="nucleotide sequence ID" value="NZ_BAABRN010000012.1"/>
</dbReference>